<dbReference type="Proteomes" id="UP001158576">
    <property type="component" value="Chromosome 1"/>
</dbReference>
<reference evidence="3 4" key="1">
    <citation type="submission" date="2021-04" db="EMBL/GenBank/DDBJ databases">
        <authorList>
            <person name="Bliznina A."/>
        </authorList>
    </citation>
    <scope>NUCLEOTIDE SEQUENCE [LARGE SCALE GENOMIC DNA]</scope>
</reference>
<sequence>MSSDSSSESGGKTADISLSDVTGRTPSNFEPPAGLRKTLSLPRIDENIENQLQRIHTLLGDIQTSSKLEMIETKARIANLENEIKMLSEENQNLKNRNETLQLNIDHVVGEMERQKFDSEKLLEELKEKWETSKIQEEIANIHSAAKKADGKLKVDIQRLNLGIEMGLIGGFQSCKF</sequence>
<proteinExistence type="predicted"/>
<feature type="compositionally biased region" description="Polar residues" evidence="2">
    <location>
        <begin position="19"/>
        <end position="28"/>
    </location>
</feature>
<feature type="coiled-coil region" evidence="1">
    <location>
        <begin position="70"/>
        <end position="129"/>
    </location>
</feature>
<evidence type="ECO:0000256" key="2">
    <source>
        <dbReference type="SAM" id="MobiDB-lite"/>
    </source>
</evidence>
<keyword evidence="1" id="KW-0175">Coiled coil</keyword>
<evidence type="ECO:0000313" key="4">
    <source>
        <dbReference type="Proteomes" id="UP001158576"/>
    </source>
</evidence>
<evidence type="ECO:0000313" key="3">
    <source>
        <dbReference type="EMBL" id="CAG5103252.1"/>
    </source>
</evidence>
<keyword evidence="4" id="KW-1185">Reference proteome</keyword>
<accession>A0ABN7SKM3</accession>
<protein>
    <submittedName>
        <fullName evidence="3">Oidioi.mRNA.OKI2018_I69.chr1.g685.t1.cds</fullName>
    </submittedName>
</protein>
<organism evidence="3 4">
    <name type="scientific">Oikopleura dioica</name>
    <name type="common">Tunicate</name>
    <dbReference type="NCBI Taxonomy" id="34765"/>
    <lineage>
        <taxon>Eukaryota</taxon>
        <taxon>Metazoa</taxon>
        <taxon>Chordata</taxon>
        <taxon>Tunicata</taxon>
        <taxon>Appendicularia</taxon>
        <taxon>Copelata</taxon>
        <taxon>Oikopleuridae</taxon>
        <taxon>Oikopleura</taxon>
    </lineage>
</organism>
<feature type="region of interest" description="Disordered" evidence="2">
    <location>
        <begin position="1"/>
        <end position="35"/>
    </location>
</feature>
<evidence type="ECO:0000256" key="1">
    <source>
        <dbReference type="SAM" id="Coils"/>
    </source>
</evidence>
<gene>
    <name evidence="3" type="ORF">OKIOD_LOCUS9450</name>
</gene>
<name>A0ABN7SKM3_OIKDI</name>
<dbReference type="EMBL" id="OU015566">
    <property type="protein sequence ID" value="CAG5103252.1"/>
    <property type="molecule type" value="Genomic_DNA"/>
</dbReference>